<dbReference type="AlphaFoldDB" id="A0A2M8PEM2"/>
<feature type="non-terminal residue" evidence="1">
    <location>
        <position position="1"/>
    </location>
</feature>
<sequence>EALGYTSTSATASAWRRTLRQPGVYTLTIRNDSDQEIAYTIRLNAEIPAPTPTPLTVHISSGQIMRGRLNAPDSAVYRFLARSTQQVRLTVETQRSEAPTLQLIAPDGQPVREARQSRANGYAVLEAPLSQDGQYAIALIATTDEAAGDYLLSFFLLAKDTPPTPTIEATLSADRADMAQSIAADGYAQGQIAASEERYYRFSGKAGQTALISLYLPVAGEVNTPGAPPPIGRPTPRPPDAVFATITLYDAARNFIAEASSSAENNRTQPLLAVPLSADGDYLIAVRGRGLGSMARTFWLSVILSAPEATPTRTPINFLPLEEVQRVAIDGFRDAGISEWRFTPRGRAVLFVVRPTPDSKLKAALEIYTREGFREAFASANEEGEELRIAIPQLSSADDYRVVIRALDGSSGAFSLYASGSVHGLAVFKTVRRCFVRNAPSNEATYFTEFFGVDYEAFARTADAQWVRVRDRETKRYGWVSVRQIEFTYGDLNKLPIERP</sequence>
<protein>
    <submittedName>
        <fullName evidence="1">Uncharacterized protein</fullName>
    </submittedName>
</protein>
<comment type="caution">
    <text evidence="1">The sequence shown here is derived from an EMBL/GenBank/DDBJ whole genome shotgun (WGS) entry which is preliminary data.</text>
</comment>
<reference evidence="1 2" key="1">
    <citation type="submission" date="2017-11" db="EMBL/GenBank/DDBJ databases">
        <title>Evolution of Phototrophy in the Chloroflexi Phylum Driven by Horizontal Gene Transfer.</title>
        <authorList>
            <person name="Ward L.M."/>
            <person name="Hemp J."/>
            <person name="Shih P.M."/>
            <person name="Mcglynn S.E."/>
            <person name="Fischer W."/>
        </authorList>
    </citation>
    <scope>NUCLEOTIDE SEQUENCE [LARGE SCALE GENOMIC DNA]</scope>
    <source>
        <strain evidence="1">JP3_13</strain>
    </source>
</reference>
<proteinExistence type="predicted"/>
<dbReference type="Proteomes" id="UP000229681">
    <property type="component" value="Unassembled WGS sequence"/>
</dbReference>
<dbReference type="Gene3D" id="2.60.120.380">
    <property type="match status" value="2"/>
</dbReference>
<organism evidence="1 2">
    <name type="scientific">Candidatus Thermofonsia Clade 1 bacterium</name>
    <dbReference type="NCBI Taxonomy" id="2364210"/>
    <lineage>
        <taxon>Bacteria</taxon>
        <taxon>Bacillati</taxon>
        <taxon>Chloroflexota</taxon>
        <taxon>Candidatus Thermofontia</taxon>
        <taxon>Candidatus Thermofonsia Clade 1</taxon>
    </lineage>
</organism>
<name>A0A2M8PEM2_9CHLR</name>
<gene>
    <name evidence="1" type="ORF">CUN49_07750</name>
</gene>
<dbReference type="EMBL" id="PGTM01000090">
    <property type="protein sequence ID" value="PJF35978.1"/>
    <property type="molecule type" value="Genomic_DNA"/>
</dbReference>
<accession>A0A2M8PEM2</accession>
<evidence type="ECO:0000313" key="2">
    <source>
        <dbReference type="Proteomes" id="UP000229681"/>
    </source>
</evidence>
<evidence type="ECO:0000313" key="1">
    <source>
        <dbReference type="EMBL" id="PJF35978.1"/>
    </source>
</evidence>